<dbReference type="Gramene" id="OB06G21990.1">
    <property type="protein sequence ID" value="OB06G21990.1"/>
    <property type="gene ID" value="OB06G21990"/>
</dbReference>
<organism evidence="2">
    <name type="scientific">Oryza brachyantha</name>
    <name type="common">malo sina</name>
    <dbReference type="NCBI Taxonomy" id="4533"/>
    <lineage>
        <taxon>Eukaryota</taxon>
        <taxon>Viridiplantae</taxon>
        <taxon>Streptophyta</taxon>
        <taxon>Embryophyta</taxon>
        <taxon>Tracheophyta</taxon>
        <taxon>Spermatophyta</taxon>
        <taxon>Magnoliopsida</taxon>
        <taxon>Liliopsida</taxon>
        <taxon>Poales</taxon>
        <taxon>Poaceae</taxon>
        <taxon>BOP clade</taxon>
        <taxon>Oryzoideae</taxon>
        <taxon>Oryzeae</taxon>
        <taxon>Oryzinae</taxon>
        <taxon>Oryza</taxon>
    </lineage>
</organism>
<sequence length="168" mass="18897">MPLNAKLDNSMCANNSTTEEGQSVAPLRGPITRSRAKKLQQESRIVVLRSFGDRVKVLKVSVSFSPSLGRIQPWSASYMCSLQLPKTVILAIDSARRNCLWRGSDLTQKKKPLASWKKITFWEDILNGQIKCQQFGELYTLPVNKSDSVQNWLSVEQQCRGTPDVDIV</sequence>
<dbReference type="Proteomes" id="UP000006038">
    <property type="component" value="Chromosome 6"/>
</dbReference>
<accession>J3MDV5</accession>
<keyword evidence="3" id="KW-1185">Reference proteome</keyword>
<feature type="region of interest" description="Disordered" evidence="1">
    <location>
        <begin position="1"/>
        <end position="31"/>
    </location>
</feature>
<feature type="compositionally biased region" description="Polar residues" evidence="1">
    <location>
        <begin position="11"/>
        <end position="21"/>
    </location>
</feature>
<reference evidence="2" key="1">
    <citation type="journal article" date="2013" name="Nat. Commun.">
        <title>Whole-genome sequencing of Oryza brachyantha reveals mechanisms underlying Oryza genome evolution.</title>
        <authorList>
            <person name="Chen J."/>
            <person name="Huang Q."/>
            <person name="Gao D."/>
            <person name="Wang J."/>
            <person name="Lang Y."/>
            <person name="Liu T."/>
            <person name="Li B."/>
            <person name="Bai Z."/>
            <person name="Luis Goicoechea J."/>
            <person name="Liang C."/>
            <person name="Chen C."/>
            <person name="Zhang W."/>
            <person name="Sun S."/>
            <person name="Liao Y."/>
            <person name="Zhang X."/>
            <person name="Yang L."/>
            <person name="Song C."/>
            <person name="Wang M."/>
            <person name="Shi J."/>
            <person name="Liu G."/>
            <person name="Liu J."/>
            <person name="Zhou H."/>
            <person name="Zhou W."/>
            <person name="Yu Q."/>
            <person name="An N."/>
            <person name="Chen Y."/>
            <person name="Cai Q."/>
            <person name="Wang B."/>
            <person name="Liu B."/>
            <person name="Min J."/>
            <person name="Huang Y."/>
            <person name="Wu H."/>
            <person name="Li Z."/>
            <person name="Zhang Y."/>
            <person name="Yin Y."/>
            <person name="Song W."/>
            <person name="Jiang J."/>
            <person name="Jackson S.A."/>
            <person name="Wing R.A."/>
            <person name="Wang J."/>
            <person name="Chen M."/>
        </authorList>
    </citation>
    <scope>NUCLEOTIDE SEQUENCE [LARGE SCALE GENOMIC DNA]</scope>
    <source>
        <strain evidence="2">cv. IRGC 101232</strain>
    </source>
</reference>
<proteinExistence type="predicted"/>
<dbReference type="EnsemblPlants" id="OB06G21990.1">
    <property type="protein sequence ID" value="OB06G21990.1"/>
    <property type="gene ID" value="OB06G21990"/>
</dbReference>
<dbReference type="AlphaFoldDB" id="J3MDV5"/>
<name>J3MDV5_ORYBR</name>
<evidence type="ECO:0000313" key="2">
    <source>
        <dbReference type="EnsemblPlants" id="OB06G21990.1"/>
    </source>
</evidence>
<evidence type="ECO:0000313" key="3">
    <source>
        <dbReference type="Proteomes" id="UP000006038"/>
    </source>
</evidence>
<reference evidence="2" key="2">
    <citation type="submission" date="2013-04" db="UniProtKB">
        <authorList>
            <consortium name="EnsemblPlants"/>
        </authorList>
    </citation>
    <scope>IDENTIFICATION</scope>
</reference>
<protein>
    <submittedName>
        <fullName evidence="2">Uncharacterized protein</fullName>
    </submittedName>
</protein>
<dbReference type="HOGENOM" id="CLU_1589009_0_0_1"/>
<evidence type="ECO:0000256" key="1">
    <source>
        <dbReference type="SAM" id="MobiDB-lite"/>
    </source>
</evidence>